<organism evidence="1 2">
    <name type="scientific">Symbiodinium necroappetens</name>
    <dbReference type="NCBI Taxonomy" id="1628268"/>
    <lineage>
        <taxon>Eukaryota</taxon>
        <taxon>Sar</taxon>
        <taxon>Alveolata</taxon>
        <taxon>Dinophyceae</taxon>
        <taxon>Suessiales</taxon>
        <taxon>Symbiodiniaceae</taxon>
        <taxon>Symbiodinium</taxon>
    </lineage>
</organism>
<comment type="caution">
    <text evidence="1">The sequence shown here is derived from an EMBL/GenBank/DDBJ whole genome shotgun (WGS) entry which is preliminary data.</text>
</comment>
<dbReference type="EMBL" id="CAJNJA010021004">
    <property type="protein sequence ID" value="CAE7468353.1"/>
    <property type="molecule type" value="Genomic_DNA"/>
</dbReference>
<dbReference type="OrthoDB" id="421563at2759"/>
<gene>
    <name evidence="1" type="ORF">SNEC2469_LOCUS13168</name>
</gene>
<dbReference type="AlphaFoldDB" id="A0A812S5G5"/>
<dbReference type="Proteomes" id="UP000601435">
    <property type="component" value="Unassembled WGS sequence"/>
</dbReference>
<protein>
    <submittedName>
        <fullName evidence="1">Uncharacterized protein</fullName>
    </submittedName>
</protein>
<name>A0A812S5G5_9DINO</name>
<evidence type="ECO:0000313" key="2">
    <source>
        <dbReference type="Proteomes" id="UP000601435"/>
    </source>
</evidence>
<accession>A0A812S5G5</accession>
<proteinExistence type="predicted"/>
<reference evidence="1" key="1">
    <citation type="submission" date="2021-02" db="EMBL/GenBank/DDBJ databases">
        <authorList>
            <person name="Dougan E. K."/>
            <person name="Rhodes N."/>
            <person name="Thang M."/>
            <person name="Chan C."/>
        </authorList>
    </citation>
    <scope>NUCLEOTIDE SEQUENCE</scope>
</reference>
<sequence>VPIPDHLAVADSRCLFCASRQLRAVLSSSVCIRLKFEVPEPLARAGTAAVVQRRVQRARIRVLQAPVSGPLPIYCRCPLRETPLEKVSLFRLLLKLAPMIKWDECEQIQCVCHTANVDFLELPLRTCTTKLHGCMPWVLLERAEQLSDVVAIEMKLQQICGFPPGLTLPKVTRVKVFCWEPAAALSENAFCEIYRLFPNLERLHLDMLPSLLPPLCLSKFVALPDFRISFHEVPGTAHGEGVEGSYFLAANLLTMPFAGEGGIFQRLVRLQMDALAGLSGGALLHMATALRGAPALRRLGTISAPMLRLLDPASEAFQLEEVVIAMGLEDSLGLFTFMLPLTQLEKRCSIRRLGIHLQAPDALIKPPEEVENFLCAGFYSLAKDCLAPDAFLNFSQSQEQLVETVIFQLPYLDEHFFSLDMANYGPDKVAGTTPLDQPMRKTEALAELRPMGTLISGPLDGVSDVAFRILEESVWFMALLVVDMPRVPFKFQPHGPHPQFLLPAS</sequence>
<evidence type="ECO:0000313" key="1">
    <source>
        <dbReference type="EMBL" id="CAE7468353.1"/>
    </source>
</evidence>
<feature type="non-terminal residue" evidence="1">
    <location>
        <position position="505"/>
    </location>
</feature>
<keyword evidence="2" id="KW-1185">Reference proteome</keyword>